<feature type="region of interest" description="Disordered" evidence="11">
    <location>
        <begin position="53"/>
        <end position="75"/>
    </location>
</feature>
<dbReference type="STRING" id="747676.F4RRP0"/>
<evidence type="ECO:0000259" key="13">
    <source>
        <dbReference type="Pfam" id="PF00150"/>
    </source>
</evidence>
<dbReference type="OrthoDB" id="62120at2759"/>
<dbReference type="InterPro" id="IPR017853">
    <property type="entry name" value="GH"/>
</dbReference>
<evidence type="ECO:0000256" key="3">
    <source>
        <dbReference type="ARBA" id="ARBA00022525"/>
    </source>
</evidence>
<dbReference type="PANTHER" id="PTHR31297">
    <property type="entry name" value="GLUCAN ENDO-1,6-BETA-GLUCOSIDASE B"/>
    <property type="match status" value="1"/>
</dbReference>
<dbReference type="InterPro" id="IPR001547">
    <property type="entry name" value="Glyco_hydro_5"/>
</dbReference>
<evidence type="ECO:0000256" key="6">
    <source>
        <dbReference type="ARBA" id="ARBA00023295"/>
    </source>
</evidence>
<accession>F4RRP0</accession>
<keyword evidence="12" id="KW-0812">Transmembrane</keyword>
<evidence type="ECO:0000256" key="7">
    <source>
        <dbReference type="ARBA" id="ARBA00023316"/>
    </source>
</evidence>
<keyword evidence="15" id="KW-1185">Reference proteome</keyword>
<feature type="compositionally biased region" description="Low complexity" evidence="11">
    <location>
        <begin position="54"/>
        <end position="75"/>
    </location>
</feature>
<feature type="domain" description="Glycoside hydrolase family 5" evidence="13">
    <location>
        <begin position="138"/>
        <end position="379"/>
    </location>
</feature>
<sequence>MSNRYSNLEPNGRPTKAAKPNKKWTWISIAIVLALCAIVIPVVVVLFNRDHSNTRASSRSSSSTNKNLSNSTSTSTLKLAPKKKWNFSNDKLIGLNLGNWLILERWMNEDWFTDNAGPHSWDEWDFTTALGPKAVDVLEEHWSTWVTEADVERAYQAGINTFRVPVPFWMWIPTTGSEPYLAGRQMAHFERLCSYAYARDMYIIIDLHGLPGSQNGEQQSGRNTTSPTFWQPLQQARSDQTVKAVVDWLAQSPYASIISAIEAVNEPRPYTPSQLAMLRSYYERTYKTIQTLGANAPAMMFADGFVKGDKFSYWYDFAKSHQTDPPSLIFTDHPYPGYFPAQNNTRDIFNQTCTDAAKYINFPVPTAITEWSLRTGIQNSTFEKEYYSYQLTAWTWFAGSCFWSIRALDSKISVLADPVAQYQWSFESLLARGSIPTPNINGTTKDTKAITTQFITDLGTPCGPAPALNSGAGIPQTAAAAAAVTAAQEAEALIPKLEADELAAAKSFGLVGIGSDAVMVSAKSK</sequence>
<comment type="catalytic activity">
    <reaction evidence="8">
        <text>Successive hydrolysis of beta-D-glucose units from the non-reducing ends of (1-&gt;3)-beta-D-glucans, releasing alpha-glucose.</text>
        <dbReference type="EC" id="3.2.1.58"/>
    </reaction>
</comment>
<dbReference type="GeneID" id="18933084"/>
<dbReference type="Proteomes" id="UP000001072">
    <property type="component" value="Unassembled WGS sequence"/>
</dbReference>
<evidence type="ECO:0000256" key="9">
    <source>
        <dbReference type="ARBA" id="ARBA00038929"/>
    </source>
</evidence>
<dbReference type="GO" id="GO:0009986">
    <property type="term" value="C:cell surface"/>
    <property type="evidence" value="ECO:0007669"/>
    <property type="project" value="TreeGrafter"/>
</dbReference>
<dbReference type="EC" id="3.2.1.58" evidence="9"/>
<dbReference type="Gene3D" id="3.20.20.80">
    <property type="entry name" value="Glycosidases"/>
    <property type="match status" value="1"/>
</dbReference>
<comment type="similarity">
    <text evidence="2 10">Belongs to the glycosyl hydrolase 5 (cellulase A) family.</text>
</comment>
<organism evidence="15">
    <name type="scientific">Melampsora larici-populina (strain 98AG31 / pathotype 3-4-7)</name>
    <name type="common">Poplar leaf rust fungus</name>
    <dbReference type="NCBI Taxonomy" id="747676"/>
    <lineage>
        <taxon>Eukaryota</taxon>
        <taxon>Fungi</taxon>
        <taxon>Dikarya</taxon>
        <taxon>Basidiomycota</taxon>
        <taxon>Pucciniomycotina</taxon>
        <taxon>Pucciniomycetes</taxon>
        <taxon>Pucciniales</taxon>
        <taxon>Melampsoraceae</taxon>
        <taxon>Melampsora</taxon>
    </lineage>
</organism>
<feature type="transmembrane region" description="Helical" evidence="12">
    <location>
        <begin position="24"/>
        <end position="47"/>
    </location>
</feature>
<dbReference type="InParanoid" id="F4RRP0"/>
<gene>
    <name evidence="14" type="ORF">MELLADRAFT_78224</name>
</gene>
<evidence type="ECO:0000256" key="5">
    <source>
        <dbReference type="ARBA" id="ARBA00022801"/>
    </source>
</evidence>
<keyword evidence="4" id="KW-0732">Signal</keyword>
<dbReference type="GO" id="GO:0004338">
    <property type="term" value="F:glucan exo-1,3-beta-glucosidase activity"/>
    <property type="evidence" value="ECO:0007669"/>
    <property type="project" value="UniProtKB-EC"/>
</dbReference>
<dbReference type="RefSeq" id="XP_007411713.1">
    <property type="nucleotide sequence ID" value="XM_007411651.1"/>
</dbReference>
<keyword evidence="12" id="KW-1133">Transmembrane helix</keyword>
<protein>
    <recommendedName>
        <fullName evidence="9">glucan 1,3-beta-glucosidase</fullName>
        <ecNumber evidence="9">3.2.1.58</ecNumber>
    </recommendedName>
</protein>
<proteinExistence type="inferred from homology"/>
<dbReference type="eggNOG" id="ENOG502QWCD">
    <property type="taxonomic scope" value="Eukaryota"/>
</dbReference>
<name>F4RRP0_MELLP</name>
<dbReference type="GO" id="GO:0071555">
    <property type="term" value="P:cell wall organization"/>
    <property type="evidence" value="ECO:0007669"/>
    <property type="project" value="UniProtKB-KW"/>
</dbReference>
<dbReference type="AlphaFoldDB" id="F4RRP0"/>
<evidence type="ECO:0000256" key="8">
    <source>
        <dbReference type="ARBA" id="ARBA00036824"/>
    </source>
</evidence>
<dbReference type="Pfam" id="PF00150">
    <property type="entry name" value="Cellulase"/>
    <property type="match status" value="1"/>
</dbReference>
<evidence type="ECO:0000256" key="4">
    <source>
        <dbReference type="ARBA" id="ARBA00022729"/>
    </source>
</evidence>
<keyword evidence="6 10" id="KW-0326">Glycosidase</keyword>
<keyword evidence="5 10" id="KW-0378">Hydrolase</keyword>
<reference evidence="15" key="1">
    <citation type="journal article" date="2011" name="Proc. Natl. Acad. Sci. U.S.A.">
        <title>Obligate biotrophy features unraveled by the genomic analysis of rust fungi.</title>
        <authorList>
            <person name="Duplessis S."/>
            <person name="Cuomo C.A."/>
            <person name="Lin Y.-C."/>
            <person name="Aerts A."/>
            <person name="Tisserant E."/>
            <person name="Veneault-Fourrey C."/>
            <person name="Joly D.L."/>
            <person name="Hacquard S."/>
            <person name="Amselem J."/>
            <person name="Cantarel B.L."/>
            <person name="Chiu R."/>
            <person name="Coutinho P.M."/>
            <person name="Feau N."/>
            <person name="Field M."/>
            <person name="Frey P."/>
            <person name="Gelhaye E."/>
            <person name="Goldberg J."/>
            <person name="Grabherr M.G."/>
            <person name="Kodira C.D."/>
            <person name="Kohler A."/>
            <person name="Kuees U."/>
            <person name="Lindquist E.A."/>
            <person name="Lucas S.M."/>
            <person name="Mago R."/>
            <person name="Mauceli E."/>
            <person name="Morin E."/>
            <person name="Murat C."/>
            <person name="Pangilinan J.L."/>
            <person name="Park R."/>
            <person name="Pearson M."/>
            <person name="Quesneville H."/>
            <person name="Rouhier N."/>
            <person name="Sakthikumar S."/>
            <person name="Salamov A.A."/>
            <person name="Schmutz J."/>
            <person name="Selles B."/>
            <person name="Shapiro H."/>
            <person name="Tanguay P."/>
            <person name="Tuskan G.A."/>
            <person name="Henrissat B."/>
            <person name="Van de Peer Y."/>
            <person name="Rouze P."/>
            <person name="Ellis J.G."/>
            <person name="Dodds P.N."/>
            <person name="Schein J.E."/>
            <person name="Zhong S."/>
            <person name="Hamelin R.C."/>
            <person name="Grigoriev I.V."/>
            <person name="Szabo L.J."/>
            <person name="Martin F."/>
        </authorList>
    </citation>
    <scope>NUCLEOTIDE SEQUENCE [LARGE SCALE GENOMIC DNA]</scope>
    <source>
        <strain evidence="15">98AG31 / pathotype 3-4-7</strain>
    </source>
</reference>
<dbReference type="KEGG" id="mlr:MELLADRAFT_78224"/>
<evidence type="ECO:0000256" key="11">
    <source>
        <dbReference type="SAM" id="MobiDB-lite"/>
    </source>
</evidence>
<dbReference type="GO" id="GO:0005576">
    <property type="term" value="C:extracellular region"/>
    <property type="evidence" value="ECO:0007669"/>
    <property type="project" value="UniProtKB-SubCell"/>
</dbReference>
<comment type="subcellular location">
    <subcellularLocation>
        <location evidence="1">Secreted</location>
    </subcellularLocation>
</comment>
<evidence type="ECO:0000256" key="2">
    <source>
        <dbReference type="ARBA" id="ARBA00005641"/>
    </source>
</evidence>
<keyword evidence="3" id="KW-0964">Secreted</keyword>
<evidence type="ECO:0000313" key="15">
    <source>
        <dbReference type="Proteomes" id="UP000001072"/>
    </source>
</evidence>
<dbReference type="InterPro" id="IPR050386">
    <property type="entry name" value="Glycosyl_hydrolase_5"/>
</dbReference>
<dbReference type="EMBL" id="GL883115">
    <property type="protein sequence ID" value="EGG04960.1"/>
    <property type="molecule type" value="Genomic_DNA"/>
</dbReference>
<evidence type="ECO:0000313" key="14">
    <source>
        <dbReference type="EMBL" id="EGG04960.1"/>
    </source>
</evidence>
<dbReference type="VEuPathDB" id="FungiDB:MELLADRAFT_78224"/>
<keyword evidence="12" id="KW-0472">Membrane</keyword>
<dbReference type="PANTHER" id="PTHR31297:SF1">
    <property type="entry name" value="GLUCAN 1,3-BETA-GLUCOSIDASE I_II-RELATED"/>
    <property type="match status" value="1"/>
</dbReference>
<dbReference type="SUPFAM" id="SSF51445">
    <property type="entry name" value="(Trans)glycosidases"/>
    <property type="match status" value="1"/>
</dbReference>
<dbReference type="HOGENOM" id="CLU_014563_1_0_1"/>
<evidence type="ECO:0000256" key="1">
    <source>
        <dbReference type="ARBA" id="ARBA00004613"/>
    </source>
</evidence>
<evidence type="ECO:0000256" key="10">
    <source>
        <dbReference type="RuleBase" id="RU361153"/>
    </source>
</evidence>
<evidence type="ECO:0000256" key="12">
    <source>
        <dbReference type="SAM" id="Phobius"/>
    </source>
</evidence>
<dbReference type="GO" id="GO:0009251">
    <property type="term" value="P:glucan catabolic process"/>
    <property type="evidence" value="ECO:0007669"/>
    <property type="project" value="TreeGrafter"/>
</dbReference>
<keyword evidence="7" id="KW-0961">Cell wall biogenesis/degradation</keyword>